<evidence type="ECO:0000313" key="1">
    <source>
        <dbReference type="EMBL" id="KAG5603387.1"/>
    </source>
</evidence>
<proteinExistence type="predicted"/>
<dbReference type="AlphaFoldDB" id="A0A9J5YRJ9"/>
<evidence type="ECO:0000313" key="2">
    <source>
        <dbReference type="Proteomes" id="UP000824120"/>
    </source>
</evidence>
<sequence length="77" mass="9013">MERFYPRTIPDSFEVTKLKVSYGQFSSNSIEMETLESKMNKHHIKHRAIIPVTTFSHLICVAPFHHSEMHVVADPRF</sequence>
<dbReference type="EMBL" id="JACXVP010000006">
    <property type="protein sequence ID" value="KAG5603387.1"/>
    <property type="molecule type" value="Genomic_DNA"/>
</dbReference>
<accession>A0A9J5YRJ9</accession>
<comment type="caution">
    <text evidence="1">The sequence shown here is derived from an EMBL/GenBank/DDBJ whole genome shotgun (WGS) entry which is preliminary data.</text>
</comment>
<keyword evidence="2" id="KW-1185">Reference proteome</keyword>
<name>A0A9J5YRJ9_SOLCO</name>
<gene>
    <name evidence="1" type="ORF">H5410_034757</name>
</gene>
<protein>
    <submittedName>
        <fullName evidence="1">Uncharacterized protein</fullName>
    </submittedName>
</protein>
<reference evidence="1 2" key="1">
    <citation type="submission" date="2020-09" db="EMBL/GenBank/DDBJ databases">
        <title>De no assembly of potato wild relative species, Solanum commersonii.</title>
        <authorList>
            <person name="Cho K."/>
        </authorList>
    </citation>
    <scope>NUCLEOTIDE SEQUENCE [LARGE SCALE GENOMIC DNA]</scope>
    <source>
        <strain evidence="1">LZ3.2</strain>
        <tissue evidence="1">Leaf</tissue>
    </source>
</reference>
<organism evidence="1 2">
    <name type="scientific">Solanum commersonii</name>
    <name type="common">Commerson's wild potato</name>
    <name type="synonym">Commerson's nightshade</name>
    <dbReference type="NCBI Taxonomy" id="4109"/>
    <lineage>
        <taxon>Eukaryota</taxon>
        <taxon>Viridiplantae</taxon>
        <taxon>Streptophyta</taxon>
        <taxon>Embryophyta</taxon>
        <taxon>Tracheophyta</taxon>
        <taxon>Spermatophyta</taxon>
        <taxon>Magnoliopsida</taxon>
        <taxon>eudicotyledons</taxon>
        <taxon>Gunneridae</taxon>
        <taxon>Pentapetalae</taxon>
        <taxon>asterids</taxon>
        <taxon>lamiids</taxon>
        <taxon>Solanales</taxon>
        <taxon>Solanaceae</taxon>
        <taxon>Solanoideae</taxon>
        <taxon>Solaneae</taxon>
        <taxon>Solanum</taxon>
    </lineage>
</organism>
<dbReference type="Proteomes" id="UP000824120">
    <property type="component" value="Chromosome 6"/>
</dbReference>